<keyword evidence="5" id="KW-0234">DNA repair</keyword>
<protein>
    <submittedName>
        <fullName evidence="8">T114</fullName>
    </submittedName>
</protein>
<dbReference type="GO" id="GO:0097510">
    <property type="term" value="P:base-excision repair, AP site formation via deaminated base removal"/>
    <property type="evidence" value="ECO:0007669"/>
    <property type="project" value="TreeGrafter"/>
</dbReference>
<evidence type="ECO:0000259" key="7">
    <source>
        <dbReference type="SMART" id="SM00986"/>
    </source>
</evidence>
<dbReference type="InterPro" id="IPR002043">
    <property type="entry name" value="UDG_fam1"/>
</dbReference>
<keyword evidence="4" id="KW-0378">Hydrolase</keyword>
<keyword evidence="2" id="KW-1048">Host nucleus</keyword>
<dbReference type="OrthoDB" id="11388at10239"/>
<organismHost>
    <name type="scientific">Tupaia belangeri</name>
    <name type="common">Common tree shrew</name>
    <name type="synonym">Tupaia glis belangeri</name>
    <dbReference type="NCBI Taxonomy" id="37347"/>
</organismHost>
<dbReference type="InterPro" id="IPR036895">
    <property type="entry name" value="Uracil-DNA_glycosylase-like_sf"/>
</dbReference>
<keyword evidence="9" id="KW-1185">Reference proteome</keyword>
<dbReference type="NCBIfam" id="NF003588">
    <property type="entry name" value="PRK05254.1-1"/>
    <property type="match status" value="1"/>
</dbReference>
<dbReference type="GeneID" id="921131"/>
<feature type="domain" description="Uracil-DNA glycosylase-like" evidence="7">
    <location>
        <begin position="79"/>
        <end position="238"/>
    </location>
</feature>
<name>Q91TI7_TUHV1</name>
<dbReference type="Gene3D" id="3.40.470.10">
    <property type="entry name" value="Uracil-DNA glycosylase-like domain"/>
    <property type="match status" value="1"/>
</dbReference>
<dbReference type="SMART" id="SM00986">
    <property type="entry name" value="UDG"/>
    <property type="match status" value="1"/>
</dbReference>
<dbReference type="Proteomes" id="UP000137095">
    <property type="component" value="Segment"/>
</dbReference>
<dbReference type="CDD" id="cd10027">
    <property type="entry name" value="UDG-F1-like"/>
    <property type="match status" value="1"/>
</dbReference>
<dbReference type="RefSeq" id="NP_116465.1">
    <property type="nucleotide sequence ID" value="NC_002794.1"/>
</dbReference>
<evidence type="ECO:0000256" key="6">
    <source>
        <dbReference type="SAM" id="MobiDB-lite"/>
    </source>
</evidence>
<dbReference type="EMBL" id="AF281817">
    <property type="protein sequence ID" value="AAK57160.1"/>
    <property type="molecule type" value="Genomic_DNA"/>
</dbReference>
<dbReference type="Pfam" id="PF03167">
    <property type="entry name" value="UDG"/>
    <property type="match status" value="1"/>
</dbReference>
<dbReference type="PANTHER" id="PTHR11264">
    <property type="entry name" value="URACIL-DNA GLYCOSYLASE"/>
    <property type="match status" value="1"/>
</dbReference>
<feature type="region of interest" description="Disordered" evidence="6">
    <location>
        <begin position="249"/>
        <end position="273"/>
    </location>
</feature>
<sequence length="273" mass="31055">MALRAWMLANIPDEQRPTATEPPEDQALWLEMDLRWVRFLRLSRFELDHLRRIVDAVRRDRERGHTVYPAPEDVHRWSRLCGPEDVHVVIIGQDPYHDGSANGLAFATTGDRIPPSLRNIFKELVRSVPGFEMPGSGCLDGWCEQGVLLLNSVFTVLRGRPGSHEHLGWQTLCDALIRQLSERREHLVFMLWGKLAQEKEYLIHPTRHLILRSCHPSPRVTSTSFVGNDHFRRANEYLLTHGSPAIRWQQLTGSGGGSDRGGHSHSDTLATTT</sequence>
<reference evidence="8 9" key="1">
    <citation type="journal article" date="2001" name="J. Virol.">
        <title>Analysis and characterization of the complete genome of tupaia (tree shrew) herpesvirus.</title>
        <authorList>
            <person name="Bahr U."/>
            <person name="Darai G."/>
        </authorList>
    </citation>
    <scope>NUCLEOTIDE SEQUENCE [LARGE SCALE GENOMIC DNA]</scope>
    <source>
        <strain evidence="8">2</strain>
    </source>
</reference>
<dbReference type="GO" id="GO:0004844">
    <property type="term" value="F:uracil DNA N-glycosylase activity"/>
    <property type="evidence" value="ECO:0007669"/>
    <property type="project" value="InterPro"/>
</dbReference>
<dbReference type="HAMAP" id="MF_00148">
    <property type="entry name" value="UDG"/>
    <property type="match status" value="1"/>
</dbReference>
<dbReference type="SMART" id="SM00987">
    <property type="entry name" value="UreE_C"/>
    <property type="match status" value="1"/>
</dbReference>
<evidence type="ECO:0000256" key="2">
    <source>
        <dbReference type="ARBA" id="ARBA00022562"/>
    </source>
</evidence>
<dbReference type="NCBIfam" id="NF003592">
    <property type="entry name" value="PRK05254.1-5"/>
    <property type="match status" value="1"/>
</dbReference>
<evidence type="ECO:0000313" key="9">
    <source>
        <dbReference type="Proteomes" id="UP000137095"/>
    </source>
</evidence>
<dbReference type="KEGG" id="vg:921131"/>
<dbReference type="InterPro" id="IPR005122">
    <property type="entry name" value="Uracil-DNA_glycosylase-like"/>
</dbReference>
<dbReference type="SUPFAM" id="SSF52141">
    <property type="entry name" value="Uracil-DNA glycosylase-like"/>
    <property type="match status" value="1"/>
</dbReference>
<evidence type="ECO:0000256" key="4">
    <source>
        <dbReference type="ARBA" id="ARBA00022801"/>
    </source>
</evidence>
<dbReference type="NCBIfam" id="NF003589">
    <property type="entry name" value="PRK05254.1-2"/>
    <property type="match status" value="1"/>
</dbReference>
<proteinExistence type="inferred from homology"/>
<organism evidence="8 9">
    <name type="scientific">Tupaiid herpesvirus 1 (strain 1)</name>
    <name type="common">TuHV-1</name>
    <name type="synonym">Herpesvirus tupaia (strain 1)</name>
    <dbReference type="NCBI Taxonomy" id="10397"/>
    <lineage>
        <taxon>Viruses</taxon>
        <taxon>Duplodnaviria</taxon>
        <taxon>Heunggongvirae</taxon>
        <taxon>Peploviricota</taxon>
        <taxon>Herviviricetes</taxon>
        <taxon>Herpesvirales</taxon>
        <taxon>Orthoherpesviridae</taxon>
        <taxon>Betaherpesvirinae</taxon>
        <taxon>Quwivirus</taxon>
        <taxon>Quwivirus tupaiidbeta1</taxon>
    </lineage>
</organism>
<dbReference type="PANTHER" id="PTHR11264:SF0">
    <property type="entry name" value="URACIL-DNA GLYCOSYLASE"/>
    <property type="match status" value="1"/>
</dbReference>
<evidence type="ECO:0000313" key="8">
    <source>
        <dbReference type="EMBL" id="AAK57160.1"/>
    </source>
</evidence>
<evidence type="ECO:0000256" key="1">
    <source>
        <dbReference type="ARBA" id="ARBA00008184"/>
    </source>
</evidence>
<comment type="similarity">
    <text evidence="1">Belongs to the uracil-DNA glycosylase (UDG) superfamily. UNG family.</text>
</comment>
<keyword evidence="3" id="KW-0227">DNA damage</keyword>
<evidence type="ECO:0000256" key="3">
    <source>
        <dbReference type="ARBA" id="ARBA00022763"/>
    </source>
</evidence>
<accession>Q91TI7</accession>
<dbReference type="NCBIfam" id="TIGR00628">
    <property type="entry name" value="ung"/>
    <property type="match status" value="1"/>
</dbReference>
<evidence type="ECO:0000256" key="5">
    <source>
        <dbReference type="ARBA" id="ARBA00023204"/>
    </source>
</evidence>